<accession>A0A3S1BTK5</accession>
<dbReference type="Proteomes" id="UP000271974">
    <property type="component" value="Unassembled WGS sequence"/>
</dbReference>
<keyword evidence="2" id="KW-1185">Reference proteome</keyword>
<dbReference type="EMBL" id="RQTK01000085">
    <property type="protein sequence ID" value="RUS88367.1"/>
    <property type="molecule type" value="Genomic_DNA"/>
</dbReference>
<gene>
    <name evidence="1" type="ORF">EGW08_003879</name>
</gene>
<protein>
    <submittedName>
        <fullName evidence="1">Uncharacterized protein</fullName>
    </submittedName>
</protein>
<evidence type="ECO:0000313" key="1">
    <source>
        <dbReference type="EMBL" id="RUS88367.1"/>
    </source>
</evidence>
<dbReference type="AlphaFoldDB" id="A0A3S1BTK5"/>
<reference evidence="1 2" key="1">
    <citation type="submission" date="2019-01" db="EMBL/GenBank/DDBJ databases">
        <title>A draft genome assembly of the solar-powered sea slug Elysia chlorotica.</title>
        <authorList>
            <person name="Cai H."/>
            <person name="Li Q."/>
            <person name="Fang X."/>
            <person name="Li J."/>
            <person name="Curtis N.E."/>
            <person name="Altenburger A."/>
            <person name="Shibata T."/>
            <person name="Feng M."/>
            <person name="Maeda T."/>
            <person name="Schwartz J.A."/>
            <person name="Shigenobu S."/>
            <person name="Lundholm N."/>
            <person name="Nishiyama T."/>
            <person name="Yang H."/>
            <person name="Hasebe M."/>
            <person name="Li S."/>
            <person name="Pierce S.K."/>
            <person name="Wang J."/>
        </authorList>
    </citation>
    <scope>NUCLEOTIDE SEQUENCE [LARGE SCALE GENOMIC DNA]</scope>
    <source>
        <strain evidence="1">EC2010</strain>
        <tissue evidence="1">Whole organism of an adult</tissue>
    </source>
</reference>
<comment type="caution">
    <text evidence="1">The sequence shown here is derived from an EMBL/GenBank/DDBJ whole genome shotgun (WGS) entry which is preliminary data.</text>
</comment>
<sequence length="100" mass="11105">MQYFLSIIYSTLGLKVLNGIASAVIVHKDGIGNTVLTIKTRHVSPRRYRLKISAPLSVEYIMAVFDDVVSLGLQMAACDQALSSRAYCCRFELRVMTMSS</sequence>
<name>A0A3S1BTK5_ELYCH</name>
<proteinExistence type="predicted"/>
<organism evidence="1 2">
    <name type="scientific">Elysia chlorotica</name>
    <name type="common">Eastern emerald elysia</name>
    <name type="synonym">Sea slug</name>
    <dbReference type="NCBI Taxonomy" id="188477"/>
    <lineage>
        <taxon>Eukaryota</taxon>
        <taxon>Metazoa</taxon>
        <taxon>Spiralia</taxon>
        <taxon>Lophotrochozoa</taxon>
        <taxon>Mollusca</taxon>
        <taxon>Gastropoda</taxon>
        <taxon>Heterobranchia</taxon>
        <taxon>Euthyneura</taxon>
        <taxon>Panpulmonata</taxon>
        <taxon>Sacoglossa</taxon>
        <taxon>Placobranchoidea</taxon>
        <taxon>Plakobranchidae</taxon>
        <taxon>Elysia</taxon>
    </lineage>
</organism>
<evidence type="ECO:0000313" key="2">
    <source>
        <dbReference type="Proteomes" id="UP000271974"/>
    </source>
</evidence>